<dbReference type="Proteomes" id="UP000282311">
    <property type="component" value="Unassembled WGS sequence"/>
</dbReference>
<dbReference type="Gene3D" id="3.40.50.2000">
    <property type="entry name" value="Glycogen Phosphorylase B"/>
    <property type="match status" value="1"/>
</dbReference>
<reference evidence="1 2" key="1">
    <citation type="journal article" date="2007" name="Int. J. Syst. Evol. Microbiol.">
        <title>Paenibacillus ginsengarvi sp. nov., isolated from soil from ginseng cultivation.</title>
        <authorList>
            <person name="Yoon M.H."/>
            <person name="Ten L.N."/>
            <person name="Im W.T."/>
        </authorList>
    </citation>
    <scope>NUCLEOTIDE SEQUENCE [LARGE SCALE GENOMIC DNA]</scope>
    <source>
        <strain evidence="1 2">KCTC 13059</strain>
    </source>
</reference>
<dbReference type="PANTHER" id="PTHR46656:SF3">
    <property type="entry name" value="PUTATIVE-RELATED"/>
    <property type="match status" value="1"/>
</dbReference>
<dbReference type="Pfam" id="PF13692">
    <property type="entry name" value="Glyco_trans_1_4"/>
    <property type="match status" value="1"/>
</dbReference>
<keyword evidence="2" id="KW-1185">Reference proteome</keyword>
<organism evidence="1 2">
    <name type="scientific">Paenibacillus ginsengarvi</name>
    <dbReference type="NCBI Taxonomy" id="400777"/>
    <lineage>
        <taxon>Bacteria</taxon>
        <taxon>Bacillati</taxon>
        <taxon>Bacillota</taxon>
        <taxon>Bacilli</taxon>
        <taxon>Bacillales</taxon>
        <taxon>Paenibacillaceae</taxon>
        <taxon>Paenibacillus</taxon>
    </lineage>
</organism>
<gene>
    <name evidence="1" type="ORF">D7M11_09600</name>
</gene>
<dbReference type="EMBL" id="RBAH01000005">
    <property type="protein sequence ID" value="RKN85328.1"/>
    <property type="molecule type" value="Genomic_DNA"/>
</dbReference>
<dbReference type="PANTHER" id="PTHR46656">
    <property type="entry name" value="PUTATIVE-RELATED"/>
    <property type="match status" value="1"/>
</dbReference>
<dbReference type="CDD" id="cd03801">
    <property type="entry name" value="GT4_PimA-like"/>
    <property type="match status" value="1"/>
</dbReference>
<accession>A0A3B0CKS8</accession>
<dbReference type="SUPFAM" id="SSF53756">
    <property type="entry name" value="UDP-Glycosyltransferase/glycogen phosphorylase"/>
    <property type="match status" value="1"/>
</dbReference>
<evidence type="ECO:0000313" key="1">
    <source>
        <dbReference type="EMBL" id="RKN85328.1"/>
    </source>
</evidence>
<dbReference type="AlphaFoldDB" id="A0A3B0CKS8"/>
<dbReference type="GO" id="GO:0016740">
    <property type="term" value="F:transferase activity"/>
    <property type="evidence" value="ECO:0007669"/>
    <property type="project" value="UniProtKB-KW"/>
</dbReference>
<proteinExistence type="predicted"/>
<sequence>MVCQGEDQRLVGLPQSYGRTISGEIRGMNILLKGAFYSGHGLAEGNRILLRILEQAGHTVRIHPVDKGWVKEQVLSPEETGYLSSFEQKTLPTRDLFLCNWIGSEIRYDPDYRVNIVRTTFETDRIPQSWVSELNRFDEVWVQCAFNSHTFALSGVKAPLRIIPNFFDDSQYVPIGDKMALGALRSYLFLSVFDLKERKGYDVLLRAFLDEFTRRDDTALVIKVRSGKNVSKLREIIDAHPKPAEEKPCIHVIDRMFSGSDLIRLYRACDAFVLPTRGEGWGRPLFEAMLMEMPVIATSWSGQTEYMNEGNSFPVKVERLVPVRTKPELDGHYWAEPSVSDLRQKMRYVFENRAAASVVGKKARAELLSAYSMEATSSKVIAELNKFR</sequence>
<protein>
    <submittedName>
        <fullName evidence="1">Glycosyltransferase</fullName>
    </submittedName>
</protein>
<evidence type="ECO:0000313" key="2">
    <source>
        <dbReference type="Proteomes" id="UP000282311"/>
    </source>
</evidence>
<keyword evidence="1" id="KW-0808">Transferase</keyword>
<name>A0A3B0CKS8_9BACL</name>
<comment type="caution">
    <text evidence="1">The sequence shown here is derived from an EMBL/GenBank/DDBJ whole genome shotgun (WGS) entry which is preliminary data.</text>
</comment>